<reference evidence="4 5" key="1">
    <citation type="submission" date="2018-01" db="EMBL/GenBank/DDBJ databases">
        <title>Whole genome analyses suggest that Burkholderia sensu lato contains two further novel genera in the rhizoxinica-symbiotica group Mycetohabitans gen. nov., and Trinickia gen. nov.: implications for the evolution of diazotrophy and nodulation in the Burkholderiaceae.</title>
        <authorList>
            <person name="Estrada-de los Santos P."/>
            <person name="Palmer M."/>
            <person name="Chavez-Ramirez B."/>
            <person name="Beukes C."/>
            <person name="Steenkamp E.T."/>
            <person name="Hirsch A.M."/>
            <person name="Manyaka P."/>
            <person name="Maluk M."/>
            <person name="Lafos M."/>
            <person name="Crook M."/>
            <person name="Gross E."/>
            <person name="Simon M.F."/>
            <person name="Bueno dos Reis Junior F."/>
            <person name="Poole P.S."/>
            <person name="Venter S.N."/>
            <person name="James E.K."/>
        </authorList>
    </citation>
    <scope>NUCLEOTIDE SEQUENCE [LARGE SCALE GENOMIC DNA]</scope>
    <source>
        <strain evidence="4 5">WSM 3937</strain>
    </source>
</reference>
<dbReference type="Proteomes" id="UP000235659">
    <property type="component" value="Unassembled WGS sequence"/>
</dbReference>
<evidence type="ECO:0000313" key="6">
    <source>
        <dbReference type="Proteomes" id="UP000494205"/>
    </source>
</evidence>
<name>A0A2N7WDE5_9BURK</name>
<sequence>MHYLLIYDLVPDYLERRGALREPHLKLAWAAAERGELMLAGALTEPVDTAVLLFSGDSPAAAKAFAEADPYVQAGLVARWRVREWTTVVGEGASNPIR</sequence>
<dbReference type="AlphaFoldDB" id="A0A2N7WDE5"/>
<organism evidence="3 6">
    <name type="scientific">Paraburkholderia rhynchosiae</name>
    <dbReference type="NCBI Taxonomy" id="487049"/>
    <lineage>
        <taxon>Bacteria</taxon>
        <taxon>Pseudomonadati</taxon>
        <taxon>Pseudomonadota</taxon>
        <taxon>Betaproteobacteria</taxon>
        <taxon>Burkholderiales</taxon>
        <taxon>Burkholderiaceae</taxon>
        <taxon>Paraburkholderia</taxon>
    </lineage>
</organism>
<evidence type="ECO:0000259" key="2">
    <source>
        <dbReference type="Pfam" id="PF03795"/>
    </source>
</evidence>
<accession>A0A2N7WDE5</accession>
<feature type="domain" description="YCII-related" evidence="2">
    <location>
        <begin position="1"/>
        <end position="86"/>
    </location>
</feature>
<comment type="similarity">
    <text evidence="1">Belongs to the YciI family.</text>
</comment>
<dbReference type="PANTHER" id="PTHR33606">
    <property type="entry name" value="PROTEIN YCII"/>
    <property type="match status" value="1"/>
</dbReference>
<dbReference type="NCBIfam" id="NF009508">
    <property type="entry name" value="PRK12866.1"/>
    <property type="match status" value="1"/>
</dbReference>
<dbReference type="InterPro" id="IPR051807">
    <property type="entry name" value="Sec-metab_biosynth-assoc"/>
</dbReference>
<dbReference type="EMBL" id="PNXY01000021">
    <property type="protein sequence ID" value="PMS27403.1"/>
    <property type="molecule type" value="Genomic_DNA"/>
</dbReference>
<gene>
    <name evidence="4" type="ORF">C0Z16_25660</name>
    <name evidence="3" type="ORF">LMG27174_04697</name>
</gene>
<reference evidence="3 6" key="2">
    <citation type="submission" date="2020-04" db="EMBL/GenBank/DDBJ databases">
        <authorList>
            <person name="De Canck E."/>
        </authorList>
    </citation>
    <scope>NUCLEOTIDE SEQUENCE [LARGE SCALE GENOMIC DNA]</scope>
    <source>
        <strain evidence="3 6">LMG 27174</strain>
    </source>
</reference>
<dbReference type="Gene3D" id="3.30.70.1060">
    <property type="entry name" value="Dimeric alpha+beta barrel"/>
    <property type="match status" value="1"/>
</dbReference>
<protein>
    <recommendedName>
        <fullName evidence="2">YCII-related domain-containing protein</fullName>
    </recommendedName>
</protein>
<evidence type="ECO:0000313" key="3">
    <source>
        <dbReference type="EMBL" id="CAB3717835.1"/>
    </source>
</evidence>
<evidence type="ECO:0000256" key="1">
    <source>
        <dbReference type="ARBA" id="ARBA00007689"/>
    </source>
</evidence>
<dbReference type="Pfam" id="PF03795">
    <property type="entry name" value="YCII"/>
    <property type="match status" value="1"/>
</dbReference>
<dbReference type="SUPFAM" id="SSF54909">
    <property type="entry name" value="Dimeric alpha+beta barrel"/>
    <property type="match status" value="1"/>
</dbReference>
<dbReference type="InterPro" id="IPR005545">
    <property type="entry name" value="YCII"/>
</dbReference>
<evidence type="ECO:0000313" key="5">
    <source>
        <dbReference type="Proteomes" id="UP000235659"/>
    </source>
</evidence>
<dbReference type="Proteomes" id="UP000494205">
    <property type="component" value="Unassembled WGS sequence"/>
</dbReference>
<keyword evidence="5" id="KW-1185">Reference proteome</keyword>
<dbReference type="EMBL" id="CADIJZ010000018">
    <property type="protein sequence ID" value="CAB3717835.1"/>
    <property type="molecule type" value="Genomic_DNA"/>
</dbReference>
<evidence type="ECO:0000313" key="4">
    <source>
        <dbReference type="EMBL" id="PMS27403.1"/>
    </source>
</evidence>
<dbReference type="InterPro" id="IPR011008">
    <property type="entry name" value="Dimeric_a/b-barrel"/>
</dbReference>
<proteinExistence type="inferred from homology"/>
<dbReference type="RefSeq" id="WP_102634867.1">
    <property type="nucleotide sequence ID" value="NZ_CADIJZ010000018.1"/>
</dbReference>
<dbReference type="PANTHER" id="PTHR33606:SF3">
    <property type="entry name" value="PROTEIN YCII"/>
    <property type="match status" value="1"/>
</dbReference>
<dbReference type="OrthoDB" id="70894at2"/>